<feature type="binding site" evidence="8">
    <location>
        <position position="180"/>
    </location>
    <ligand>
        <name>L-ornithine</name>
        <dbReference type="ChEBI" id="CHEBI:46911"/>
    </ligand>
</feature>
<accession>A0ABQ1GJZ4</accession>
<comment type="pathway">
    <text evidence="2">Amino-acid biosynthesis; L-arginine biosynthesis; L-arginine from L-ornithine and carbamoyl phosphate: step 1/3.</text>
</comment>
<evidence type="ECO:0000259" key="9">
    <source>
        <dbReference type="Pfam" id="PF00185"/>
    </source>
</evidence>
<dbReference type="HAMAP" id="MF_01109">
    <property type="entry name" value="OTCase"/>
    <property type="match status" value="1"/>
</dbReference>
<dbReference type="NCBIfam" id="TIGR00658">
    <property type="entry name" value="orni_carb_tr"/>
    <property type="match status" value="1"/>
</dbReference>
<evidence type="ECO:0000256" key="5">
    <source>
        <dbReference type="ARBA" id="ARBA00016634"/>
    </source>
</evidence>
<dbReference type="InterPro" id="IPR002292">
    <property type="entry name" value="Orn/put_carbamltrans"/>
</dbReference>
<protein>
    <recommendedName>
        <fullName evidence="5 8">Ornithine carbamoyltransferase</fullName>
        <shortName evidence="8">OTCase</shortName>
        <ecNumber evidence="4 8">2.1.3.3</ecNumber>
    </recommendedName>
</protein>
<keyword evidence="8" id="KW-0963">Cytoplasm</keyword>
<comment type="function">
    <text evidence="1">Reversibly catalyzes the transfer of the carbamoyl group from carbamoyl phosphate (CP) to the N(epsilon) atom of ornithine (ORN) to produce L-citrulline.</text>
</comment>
<dbReference type="RefSeq" id="WP_188432116.1">
    <property type="nucleotide sequence ID" value="NZ_BMEX01000005.1"/>
</dbReference>
<comment type="catalytic activity">
    <reaction evidence="7 8">
        <text>carbamoyl phosphate + L-ornithine = L-citrulline + phosphate + H(+)</text>
        <dbReference type="Rhea" id="RHEA:19513"/>
        <dbReference type="ChEBI" id="CHEBI:15378"/>
        <dbReference type="ChEBI" id="CHEBI:43474"/>
        <dbReference type="ChEBI" id="CHEBI:46911"/>
        <dbReference type="ChEBI" id="CHEBI:57743"/>
        <dbReference type="ChEBI" id="CHEBI:58228"/>
        <dbReference type="EC" id="2.1.3.3"/>
    </reaction>
</comment>
<evidence type="ECO:0000313" key="12">
    <source>
        <dbReference type="Proteomes" id="UP000617979"/>
    </source>
</evidence>
<feature type="binding site" evidence="8">
    <location>
        <position position="312"/>
    </location>
    <ligand>
        <name>carbamoyl phosphate</name>
        <dbReference type="ChEBI" id="CHEBI:58228"/>
    </ligand>
</feature>
<feature type="binding site" evidence="8">
    <location>
        <begin position="248"/>
        <end position="249"/>
    </location>
    <ligand>
        <name>L-ornithine</name>
        <dbReference type="ChEBI" id="CHEBI:46911"/>
    </ligand>
</feature>
<reference evidence="12" key="1">
    <citation type="journal article" date="2019" name="Int. J. Syst. Evol. Microbiol.">
        <title>The Global Catalogue of Microorganisms (GCM) 10K type strain sequencing project: providing services to taxonomists for standard genome sequencing and annotation.</title>
        <authorList>
            <consortium name="The Broad Institute Genomics Platform"/>
            <consortium name="The Broad Institute Genome Sequencing Center for Infectious Disease"/>
            <person name="Wu L."/>
            <person name="Ma J."/>
        </authorList>
    </citation>
    <scope>NUCLEOTIDE SEQUENCE [LARGE SCALE GENOMIC DNA]</scope>
    <source>
        <strain evidence="12">CGMCC 1.12404</strain>
    </source>
</reference>
<feature type="binding site" evidence="8">
    <location>
        <position position="122"/>
    </location>
    <ligand>
        <name>carbamoyl phosphate</name>
        <dbReference type="ChEBI" id="CHEBI:58228"/>
    </ligand>
</feature>
<dbReference type="PANTHER" id="PTHR45753:SF3">
    <property type="entry name" value="ORNITHINE TRANSCARBAMYLASE, MITOCHONDRIAL"/>
    <property type="match status" value="1"/>
</dbReference>
<feature type="binding site" evidence="8">
    <location>
        <begin position="149"/>
        <end position="152"/>
    </location>
    <ligand>
        <name>carbamoyl phosphate</name>
        <dbReference type="ChEBI" id="CHEBI:58228"/>
    </ligand>
</feature>
<proteinExistence type="inferred from homology"/>
<gene>
    <name evidence="11" type="ORF">GCM10007416_18010</name>
</gene>
<dbReference type="PRINTS" id="PR00100">
    <property type="entry name" value="AOTCASE"/>
</dbReference>
<feature type="binding site" evidence="8">
    <location>
        <position position="244"/>
    </location>
    <ligand>
        <name>L-ornithine</name>
        <dbReference type="ChEBI" id="CHEBI:46911"/>
    </ligand>
</feature>
<dbReference type="InterPro" id="IPR006131">
    <property type="entry name" value="Asp_carbamoyltransf_Asp/Orn-bd"/>
</dbReference>
<dbReference type="NCBIfam" id="NF001986">
    <property type="entry name" value="PRK00779.1"/>
    <property type="match status" value="1"/>
</dbReference>
<dbReference type="EC" id="2.1.3.3" evidence="4 8"/>
<evidence type="ECO:0000259" key="10">
    <source>
        <dbReference type="Pfam" id="PF02729"/>
    </source>
</evidence>
<evidence type="ECO:0000256" key="2">
    <source>
        <dbReference type="ARBA" id="ARBA00004975"/>
    </source>
</evidence>
<feature type="domain" description="Aspartate/ornithine carbamoyltransferase Asp/Orn-binding" evidence="9">
    <location>
        <begin position="169"/>
        <end position="322"/>
    </location>
</feature>
<sequence>MSSNPGTAWTGEASPITSLKGRDCLTLLDFTPQEIQGLVEEALRMKQEWKAEKADRPLAGKALAMIFDKPSTRTRISFETGMAQLGGHSLSLNRGDLQLGRGESLADTARVLSGYVDAVLIRTFSHKALEELAQHASIPIINGLTDLHHPCQALADLLTLKESRGGLTGLTLTYIGDGNNMLHSLLEAAAATGIHLRAATPPGYEPDPVVIQRAQQVAARTGSDLHFTSDPREAVTKADAVYTDVWASMGQEEEKEQRIRDFAGFQVDTALMSLAKPDALFMHCLPAYRGLEVTAEVIDGSSSVVFPQAENRLHAQKALLAALIG</sequence>
<evidence type="ECO:0000256" key="6">
    <source>
        <dbReference type="ARBA" id="ARBA00022679"/>
    </source>
</evidence>
<comment type="subcellular location">
    <subcellularLocation>
        <location evidence="8">Cytoplasm</location>
    </subcellularLocation>
</comment>
<evidence type="ECO:0000256" key="7">
    <source>
        <dbReference type="ARBA" id="ARBA00048772"/>
    </source>
</evidence>
<organism evidence="11 12">
    <name type="scientific">Kroppenstedtia guangzhouensis</name>
    <dbReference type="NCBI Taxonomy" id="1274356"/>
    <lineage>
        <taxon>Bacteria</taxon>
        <taxon>Bacillati</taxon>
        <taxon>Bacillota</taxon>
        <taxon>Bacilli</taxon>
        <taxon>Bacillales</taxon>
        <taxon>Thermoactinomycetaceae</taxon>
        <taxon>Kroppenstedtia</taxon>
    </lineage>
</organism>
<dbReference type="InterPro" id="IPR024904">
    <property type="entry name" value="OTCase_ArgI"/>
</dbReference>
<dbReference type="InterPro" id="IPR006132">
    <property type="entry name" value="Asp/Orn_carbamoyltranf_P-bd"/>
</dbReference>
<keyword evidence="6 8" id="KW-0808">Transferase</keyword>
<name>A0ABQ1GJZ4_9BACL</name>
<dbReference type="Proteomes" id="UP000617979">
    <property type="component" value="Unassembled WGS sequence"/>
</dbReference>
<dbReference type="PANTHER" id="PTHR45753">
    <property type="entry name" value="ORNITHINE CARBAMOYLTRANSFERASE, MITOCHONDRIAL"/>
    <property type="match status" value="1"/>
</dbReference>
<evidence type="ECO:0000256" key="1">
    <source>
        <dbReference type="ARBA" id="ARBA00003822"/>
    </source>
</evidence>
<dbReference type="InterPro" id="IPR036901">
    <property type="entry name" value="Asp/Orn_carbamoylTrfase_sf"/>
</dbReference>
<feature type="binding site" evidence="8">
    <location>
        <position position="98"/>
    </location>
    <ligand>
        <name>carbamoyl phosphate</name>
        <dbReference type="ChEBI" id="CHEBI:58228"/>
    </ligand>
</feature>
<evidence type="ECO:0000256" key="3">
    <source>
        <dbReference type="ARBA" id="ARBA00007805"/>
    </source>
</evidence>
<feature type="domain" description="Aspartate/ornithine carbamoyltransferase carbamoyl-P binding" evidence="10">
    <location>
        <begin position="22"/>
        <end position="162"/>
    </location>
</feature>
<evidence type="ECO:0000256" key="8">
    <source>
        <dbReference type="HAMAP-Rule" id="MF_01109"/>
    </source>
</evidence>
<dbReference type="PROSITE" id="PS00097">
    <property type="entry name" value="CARBAMOYLTRANSFERASE"/>
    <property type="match status" value="1"/>
</dbReference>
<dbReference type="InterPro" id="IPR006130">
    <property type="entry name" value="Asp/Orn_carbamoylTrfase"/>
</dbReference>
<dbReference type="Pfam" id="PF00185">
    <property type="entry name" value="OTCace"/>
    <property type="match status" value="1"/>
</dbReference>
<evidence type="ECO:0000256" key="4">
    <source>
        <dbReference type="ARBA" id="ARBA00013007"/>
    </source>
</evidence>
<evidence type="ECO:0000313" key="11">
    <source>
        <dbReference type="EMBL" id="GGA45291.1"/>
    </source>
</evidence>
<dbReference type="SUPFAM" id="SSF53671">
    <property type="entry name" value="Aspartate/ornithine carbamoyltransferase"/>
    <property type="match status" value="1"/>
</dbReference>
<feature type="binding site" evidence="8">
    <location>
        <begin position="284"/>
        <end position="285"/>
    </location>
    <ligand>
        <name>carbamoyl phosphate</name>
        <dbReference type="ChEBI" id="CHEBI:58228"/>
    </ligand>
</feature>
<dbReference type="PRINTS" id="PR00102">
    <property type="entry name" value="OTCASE"/>
</dbReference>
<feature type="binding site" evidence="8">
    <location>
        <begin position="71"/>
        <end position="74"/>
    </location>
    <ligand>
        <name>carbamoyl phosphate</name>
        <dbReference type="ChEBI" id="CHEBI:58228"/>
    </ligand>
</feature>
<dbReference type="Gene3D" id="3.40.50.1370">
    <property type="entry name" value="Aspartate/ornithine carbamoyltransferase"/>
    <property type="match status" value="2"/>
</dbReference>
<comment type="similarity">
    <text evidence="3 8">Belongs to the aspartate/ornithine carbamoyltransferase superfamily. OTCase family.</text>
</comment>
<keyword evidence="12" id="KW-1185">Reference proteome</keyword>
<dbReference type="Pfam" id="PF02729">
    <property type="entry name" value="OTCace_N"/>
    <property type="match status" value="1"/>
</dbReference>
<dbReference type="EMBL" id="BMEX01000005">
    <property type="protein sequence ID" value="GGA45291.1"/>
    <property type="molecule type" value="Genomic_DNA"/>
</dbReference>
<comment type="caution">
    <text evidence="11">The sequence shown here is derived from an EMBL/GenBank/DDBJ whole genome shotgun (WGS) entry which is preliminary data.</text>
</comment>